<comment type="caution">
    <text evidence="3">The sequence shown here is derived from an EMBL/GenBank/DDBJ whole genome shotgun (WGS) entry which is preliminary data.</text>
</comment>
<keyword evidence="4" id="KW-1185">Reference proteome</keyword>
<evidence type="ECO:0000313" key="3">
    <source>
        <dbReference type="EMBL" id="GGJ87670.1"/>
    </source>
</evidence>
<feature type="signal peptide" evidence="2">
    <location>
        <begin position="1"/>
        <end position="32"/>
    </location>
</feature>
<gene>
    <name evidence="3" type="ORF">GCM10010123_16560</name>
</gene>
<dbReference type="RefSeq" id="WP_189169489.1">
    <property type="nucleotide sequence ID" value="NZ_BMQB01000003.1"/>
</dbReference>
<feature type="compositionally biased region" description="Low complexity" evidence="1">
    <location>
        <begin position="27"/>
        <end position="41"/>
    </location>
</feature>
<organism evidence="3 4">
    <name type="scientific">Pilimelia anulata</name>
    <dbReference type="NCBI Taxonomy" id="53371"/>
    <lineage>
        <taxon>Bacteria</taxon>
        <taxon>Bacillati</taxon>
        <taxon>Actinomycetota</taxon>
        <taxon>Actinomycetes</taxon>
        <taxon>Micromonosporales</taxon>
        <taxon>Micromonosporaceae</taxon>
        <taxon>Pilimelia</taxon>
    </lineage>
</organism>
<dbReference type="EMBL" id="BMQB01000003">
    <property type="protein sequence ID" value="GGJ87670.1"/>
    <property type="molecule type" value="Genomic_DNA"/>
</dbReference>
<reference evidence="3" key="2">
    <citation type="submission" date="2020-09" db="EMBL/GenBank/DDBJ databases">
        <authorList>
            <person name="Sun Q."/>
            <person name="Ohkuma M."/>
        </authorList>
    </citation>
    <scope>NUCLEOTIDE SEQUENCE</scope>
    <source>
        <strain evidence="3">JCM 3090</strain>
    </source>
</reference>
<dbReference type="PROSITE" id="PS51257">
    <property type="entry name" value="PROKAR_LIPOPROTEIN"/>
    <property type="match status" value="1"/>
</dbReference>
<feature type="region of interest" description="Disordered" evidence="1">
    <location>
        <begin position="27"/>
        <end position="99"/>
    </location>
</feature>
<accession>A0A8J3F7C9</accession>
<evidence type="ECO:0000256" key="2">
    <source>
        <dbReference type="SAM" id="SignalP"/>
    </source>
</evidence>
<sequence length="170" mass="16954">MPHRTVRTGTAPLGAALLALAAAALTGCGGSADRPPAAIATTPPPSAGTPADPTATPGGPTGGATPAPGRPSADPAPSRRPGGTGGGGAARPGVGPGAPDRWLCTWERLWLAEQADPATAAQALKKVEEFRTKPGYQQLDGPARQSLDDDIAKARKGDGSGFRAYVDSRC</sequence>
<name>A0A8J3F7C9_9ACTN</name>
<proteinExistence type="predicted"/>
<reference evidence="3" key="1">
    <citation type="journal article" date="2014" name="Int. J. Syst. Evol. Microbiol.">
        <title>Complete genome sequence of Corynebacterium casei LMG S-19264T (=DSM 44701T), isolated from a smear-ripened cheese.</title>
        <authorList>
            <consortium name="US DOE Joint Genome Institute (JGI-PGF)"/>
            <person name="Walter F."/>
            <person name="Albersmeier A."/>
            <person name="Kalinowski J."/>
            <person name="Ruckert C."/>
        </authorList>
    </citation>
    <scope>NUCLEOTIDE SEQUENCE</scope>
    <source>
        <strain evidence="3">JCM 3090</strain>
    </source>
</reference>
<protein>
    <recommendedName>
        <fullName evidence="5">Lipoprotein</fullName>
    </recommendedName>
</protein>
<feature type="compositionally biased region" description="Gly residues" evidence="1">
    <location>
        <begin position="82"/>
        <end position="96"/>
    </location>
</feature>
<feature type="chain" id="PRO_5035278323" description="Lipoprotein" evidence="2">
    <location>
        <begin position="33"/>
        <end position="170"/>
    </location>
</feature>
<dbReference type="Proteomes" id="UP000649739">
    <property type="component" value="Unassembled WGS sequence"/>
</dbReference>
<evidence type="ECO:0000256" key="1">
    <source>
        <dbReference type="SAM" id="MobiDB-lite"/>
    </source>
</evidence>
<evidence type="ECO:0008006" key="5">
    <source>
        <dbReference type="Google" id="ProtNLM"/>
    </source>
</evidence>
<dbReference type="AlphaFoldDB" id="A0A8J3F7C9"/>
<evidence type="ECO:0000313" key="4">
    <source>
        <dbReference type="Proteomes" id="UP000649739"/>
    </source>
</evidence>
<keyword evidence="2" id="KW-0732">Signal</keyword>
<feature type="compositionally biased region" description="Low complexity" evidence="1">
    <location>
        <begin position="48"/>
        <end position="81"/>
    </location>
</feature>